<accession>A0ABS6ZZS3</accession>
<sequence>MVADLPVMCASCGHPYWLTQAVVEGEPVWELEEEGEVAATGYGEPSCPLCGGPLVPDPLAEVGP</sequence>
<dbReference type="RefSeq" id="WP_219760032.1">
    <property type="nucleotide sequence ID" value="NZ_JAHXRS010000019.1"/>
</dbReference>
<dbReference type="EMBL" id="JAHXRS010000019">
    <property type="protein sequence ID" value="MBW6395551.1"/>
    <property type="molecule type" value="Genomic_DNA"/>
</dbReference>
<reference evidence="1 2" key="1">
    <citation type="submission" date="2021-07" db="EMBL/GenBank/DDBJ databases">
        <title>Thermus aquaticus gen. n. and sp. n., a nonsporulating extreme thermophile.</title>
        <authorList>
            <person name="Hu C.-J."/>
            <person name="Li W.-J."/>
            <person name="Xian W.-D."/>
        </authorList>
    </citation>
    <scope>NUCLEOTIDE SEQUENCE [LARGE SCALE GENOMIC DNA]</scope>
    <source>
        <strain evidence="1 2">SYSU G05001</strain>
    </source>
</reference>
<evidence type="ECO:0000313" key="2">
    <source>
        <dbReference type="Proteomes" id="UP000724268"/>
    </source>
</evidence>
<comment type="caution">
    <text evidence="1">The sequence shown here is derived from an EMBL/GenBank/DDBJ whole genome shotgun (WGS) entry which is preliminary data.</text>
</comment>
<evidence type="ECO:0000313" key="1">
    <source>
        <dbReference type="EMBL" id="MBW6395551.1"/>
    </source>
</evidence>
<name>A0ABS6ZZS3_9DEIN</name>
<keyword evidence="2" id="KW-1185">Reference proteome</keyword>
<protein>
    <submittedName>
        <fullName evidence="1">Uncharacterized protein</fullName>
    </submittedName>
</protein>
<organism evidence="1 2">
    <name type="scientific">Thermus brevis</name>
    <dbReference type="NCBI Taxonomy" id="2862456"/>
    <lineage>
        <taxon>Bacteria</taxon>
        <taxon>Thermotogati</taxon>
        <taxon>Deinococcota</taxon>
        <taxon>Deinococci</taxon>
        <taxon>Thermales</taxon>
        <taxon>Thermaceae</taxon>
        <taxon>Thermus</taxon>
    </lineage>
</organism>
<dbReference type="Proteomes" id="UP000724268">
    <property type="component" value="Unassembled WGS sequence"/>
</dbReference>
<gene>
    <name evidence="1" type="ORF">KZX47_10360</name>
</gene>
<proteinExistence type="predicted"/>